<feature type="repeat" description="TPR" evidence="1">
    <location>
        <begin position="219"/>
        <end position="252"/>
    </location>
</feature>
<evidence type="ECO:0000313" key="3">
    <source>
        <dbReference type="Proteomes" id="UP001215712"/>
    </source>
</evidence>
<keyword evidence="3" id="KW-1185">Reference proteome</keyword>
<keyword evidence="1" id="KW-0802">TPR repeat</keyword>
<dbReference type="PRINTS" id="PR00381">
    <property type="entry name" value="KINESINLIGHT"/>
</dbReference>
<feature type="repeat" description="TPR" evidence="1">
    <location>
        <begin position="345"/>
        <end position="378"/>
    </location>
</feature>
<feature type="repeat" description="TPR" evidence="1">
    <location>
        <begin position="261"/>
        <end position="294"/>
    </location>
</feature>
<protein>
    <submittedName>
        <fullName evidence="2">Uncharacterized protein</fullName>
    </submittedName>
</protein>
<dbReference type="Pfam" id="PF13424">
    <property type="entry name" value="TPR_12"/>
    <property type="match status" value="2"/>
</dbReference>
<evidence type="ECO:0000313" key="2">
    <source>
        <dbReference type="EMBL" id="KAJ5726945.1"/>
    </source>
</evidence>
<dbReference type="PANTHER" id="PTHR46082:SF6">
    <property type="entry name" value="AAA+ ATPASE DOMAIN-CONTAINING PROTEIN-RELATED"/>
    <property type="match status" value="1"/>
</dbReference>
<dbReference type="Proteomes" id="UP001215712">
    <property type="component" value="Unassembled WGS sequence"/>
</dbReference>
<dbReference type="PROSITE" id="PS50005">
    <property type="entry name" value="TPR"/>
    <property type="match status" value="4"/>
</dbReference>
<dbReference type="InterPro" id="IPR019734">
    <property type="entry name" value="TPR_rpt"/>
</dbReference>
<accession>A0AAD6MVX7</accession>
<gene>
    <name evidence="2" type="ORF">N7493_005972</name>
</gene>
<reference evidence="2" key="1">
    <citation type="journal article" date="2023" name="IMA Fungus">
        <title>Comparative genomic study of the Penicillium genus elucidates a diverse pangenome and 15 lateral gene transfer events.</title>
        <authorList>
            <person name="Petersen C."/>
            <person name="Sorensen T."/>
            <person name="Nielsen M.R."/>
            <person name="Sondergaard T.E."/>
            <person name="Sorensen J.L."/>
            <person name="Fitzpatrick D.A."/>
            <person name="Frisvad J.C."/>
            <person name="Nielsen K.L."/>
        </authorList>
    </citation>
    <scope>NUCLEOTIDE SEQUENCE</scope>
    <source>
        <strain evidence="2">IBT 17514</strain>
    </source>
</reference>
<dbReference type="InterPro" id="IPR011990">
    <property type="entry name" value="TPR-like_helical_dom_sf"/>
</dbReference>
<dbReference type="EMBL" id="JAQJAN010000007">
    <property type="protein sequence ID" value="KAJ5726945.1"/>
    <property type="molecule type" value="Genomic_DNA"/>
</dbReference>
<dbReference type="SUPFAM" id="SSF48452">
    <property type="entry name" value="TPR-like"/>
    <property type="match status" value="1"/>
</dbReference>
<dbReference type="InterPro" id="IPR053137">
    <property type="entry name" value="NLR-like"/>
</dbReference>
<evidence type="ECO:0000256" key="1">
    <source>
        <dbReference type="PROSITE-ProRule" id="PRU00339"/>
    </source>
</evidence>
<proteinExistence type="predicted"/>
<dbReference type="AlphaFoldDB" id="A0AAD6MVX7"/>
<organism evidence="2 3">
    <name type="scientific">Penicillium malachiteum</name>
    <dbReference type="NCBI Taxonomy" id="1324776"/>
    <lineage>
        <taxon>Eukaryota</taxon>
        <taxon>Fungi</taxon>
        <taxon>Dikarya</taxon>
        <taxon>Ascomycota</taxon>
        <taxon>Pezizomycotina</taxon>
        <taxon>Eurotiomycetes</taxon>
        <taxon>Eurotiomycetidae</taxon>
        <taxon>Eurotiales</taxon>
        <taxon>Aspergillaceae</taxon>
        <taxon>Penicillium</taxon>
    </lineage>
</organism>
<dbReference type="SMART" id="SM00028">
    <property type="entry name" value="TPR"/>
    <property type="match status" value="5"/>
</dbReference>
<feature type="repeat" description="TPR" evidence="1">
    <location>
        <begin position="387"/>
        <end position="420"/>
    </location>
</feature>
<dbReference type="Gene3D" id="1.25.40.10">
    <property type="entry name" value="Tetratricopeptide repeat domain"/>
    <property type="match status" value="2"/>
</dbReference>
<dbReference type="PANTHER" id="PTHR46082">
    <property type="entry name" value="ATP/GTP-BINDING PROTEIN-RELATED"/>
    <property type="match status" value="1"/>
</dbReference>
<sequence>MIIFLDTVTLINRLDGLPLAVSIAAAFMRQTGASITEYLQYYQQSWSDLQSQSSPGHQYQHGNILETWLISYQEIQKRNPKAAELLLLLAHFDNRDVWYELVKGASHSRDIPSWLEGIISSGLSFKSHIKHLIEFSFLEAKQQEGSYSMHPVVQSWCHHVAHTENIAKSDQLRELALVSVGWTVPSASERNYSEIQQRLIPHTNHVCLERIDDDNIIVCGAFDGLGNLYKDQGKLKEAEEMYQRALAGREKALGPDHTSTLDTVNNLGNLYRNQGKLREAEEMYQRALMGREKALGPDHTSTLDTVNDLGNLYSDQGKLSNAEGMYQRALTGREKALGPDHTSTLNTVNNLGNLYRNQGKLREAEEMYQRALMGREKALGPDHTSTLNTVNNLGNLYRNQGKLREAEEMYQRALMGTEKALGPDHTSTLNTVNNLGNLYYN</sequence>
<reference evidence="2" key="2">
    <citation type="submission" date="2023-01" db="EMBL/GenBank/DDBJ databases">
        <authorList>
            <person name="Petersen C."/>
        </authorList>
    </citation>
    <scope>NUCLEOTIDE SEQUENCE</scope>
    <source>
        <strain evidence="2">IBT 17514</strain>
    </source>
</reference>
<name>A0AAD6MVX7_9EURO</name>
<comment type="caution">
    <text evidence="2">The sequence shown here is derived from an EMBL/GenBank/DDBJ whole genome shotgun (WGS) entry which is preliminary data.</text>
</comment>
<dbReference type="Pfam" id="PF13374">
    <property type="entry name" value="TPR_10"/>
    <property type="match status" value="1"/>
</dbReference>